<comment type="caution">
    <text evidence="1">The sequence shown here is derived from an EMBL/GenBank/DDBJ whole genome shotgun (WGS) entry which is preliminary data.</text>
</comment>
<evidence type="ECO:0000313" key="1">
    <source>
        <dbReference type="EMBL" id="MPM38013.1"/>
    </source>
</evidence>
<proteinExistence type="predicted"/>
<accession>A0A644ZH49</accession>
<reference evidence="1" key="1">
    <citation type="submission" date="2019-08" db="EMBL/GenBank/DDBJ databases">
        <authorList>
            <person name="Kucharzyk K."/>
            <person name="Murdoch R.W."/>
            <person name="Higgins S."/>
            <person name="Loffler F."/>
        </authorList>
    </citation>
    <scope>NUCLEOTIDE SEQUENCE</scope>
</reference>
<dbReference type="EMBL" id="VSSQ01008143">
    <property type="protein sequence ID" value="MPM38013.1"/>
    <property type="molecule type" value="Genomic_DNA"/>
</dbReference>
<gene>
    <name evidence="1" type="ORF">SDC9_84636</name>
</gene>
<sequence length="108" mass="11629">MHDFLVAVFRPLDGALDHALRGRADGVHVLEADVGGHHKLPCILVACTPQLQAQIQFGNTPRHLAGQIGEIGAVLQFVLNQLMQCIDVFFNGLRTLGIGLNILLIAGQ</sequence>
<dbReference type="AlphaFoldDB" id="A0A644ZH49"/>
<name>A0A644ZH49_9ZZZZ</name>
<protein>
    <submittedName>
        <fullName evidence="1">Uncharacterized protein</fullName>
    </submittedName>
</protein>
<organism evidence="1">
    <name type="scientific">bioreactor metagenome</name>
    <dbReference type="NCBI Taxonomy" id="1076179"/>
    <lineage>
        <taxon>unclassified sequences</taxon>
        <taxon>metagenomes</taxon>
        <taxon>ecological metagenomes</taxon>
    </lineage>
</organism>